<keyword evidence="4" id="KW-1133">Transmembrane helix</keyword>
<evidence type="ECO:0000256" key="7">
    <source>
        <dbReference type="ARBA" id="ARBA00038080"/>
    </source>
</evidence>
<dbReference type="AlphaFoldDB" id="A0A200QWW3"/>
<evidence type="ECO:0000256" key="3">
    <source>
        <dbReference type="ARBA" id="ARBA00022692"/>
    </source>
</evidence>
<evidence type="ECO:0000313" key="11">
    <source>
        <dbReference type="Proteomes" id="UP000195402"/>
    </source>
</evidence>
<accession>A0A200QWW3</accession>
<evidence type="ECO:0000256" key="1">
    <source>
        <dbReference type="ARBA" id="ARBA00004162"/>
    </source>
</evidence>
<evidence type="ECO:0000256" key="6">
    <source>
        <dbReference type="ARBA" id="ARBA00023136"/>
    </source>
</evidence>
<dbReference type="PANTHER" id="PTHR32219:SF2">
    <property type="entry name" value="PROTON PUMP-INTERACTOR 1"/>
    <property type="match status" value="1"/>
</dbReference>
<protein>
    <submittedName>
        <fullName evidence="10">Uncharacterized protein</fullName>
    </submittedName>
</protein>
<dbReference type="STRING" id="56857.A0A200QWW3"/>
<feature type="coiled-coil region" evidence="8">
    <location>
        <begin position="224"/>
        <end position="251"/>
    </location>
</feature>
<keyword evidence="11" id="KW-1185">Reference proteome</keyword>
<dbReference type="OMA" id="MELPQNR"/>
<gene>
    <name evidence="10" type="ORF">BVC80_8951g9</name>
</gene>
<dbReference type="GO" id="GO:0005886">
    <property type="term" value="C:plasma membrane"/>
    <property type="evidence" value="ECO:0007669"/>
    <property type="project" value="UniProtKB-SubCell"/>
</dbReference>
<feature type="compositionally biased region" description="Basic and acidic residues" evidence="9">
    <location>
        <begin position="358"/>
        <end position="378"/>
    </location>
</feature>
<evidence type="ECO:0000256" key="4">
    <source>
        <dbReference type="ARBA" id="ARBA00022989"/>
    </source>
</evidence>
<evidence type="ECO:0000256" key="8">
    <source>
        <dbReference type="SAM" id="Coils"/>
    </source>
</evidence>
<feature type="region of interest" description="Disordered" evidence="9">
    <location>
        <begin position="339"/>
        <end position="378"/>
    </location>
</feature>
<evidence type="ECO:0000256" key="5">
    <source>
        <dbReference type="ARBA" id="ARBA00023054"/>
    </source>
</evidence>
<evidence type="ECO:0000313" key="10">
    <source>
        <dbReference type="EMBL" id="OVA14910.1"/>
    </source>
</evidence>
<keyword evidence="2" id="KW-1003">Cell membrane</keyword>
<dbReference type="Proteomes" id="UP000195402">
    <property type="component" value="Unassembled WGS sequence"/>
</dbReference>
<comment type="subcellular location">
    <subcellularLocation>
        <location evidence="1">Cell membrane</location>
        <topology evidence="1">Single-pass membrane protein</topology>
    </subcellularLocation>
</comment>
<keyword evidence="5 8" id="KW-0175">Coiled coil</keyword>
<dbReference type="EMBL" id="MVGT01000940">
    <property type="protein sequence ID" value="OVA14910.1"/>
    <property type="molecule type" value="Genomic_DNA"/>
</dbReference>
<keyword evidence="6" id="KW-0472">Membrane</keyword>
<dbReference type="InterPro" id="IPR055282">
    <property type="entry name" value="PPI1-4"/>
</dbReference>
<dbReference type="PANTHER" id="PTHR32219">
    <property type="entry name" value="RNA-BINDING PROTEIN YLMH-RELATED"/>
    <property type="match status" value="1"/>
</dbReference>
<reference evidence="10 11" key="1">
    <citation type="journal article" date="2017" name="Mol. Plant">
        <title>The Genome of Medicinal Plant Macleaya cordata Provides New Insights into Benzylisoquinoline Alkaloids Metabolism.</title>
        <authorList>
            <person name="Liu X."/>
            <person name="Liu Y."/>
            <person name="Huang P."/>
            <person name="Ma Y."/>
            <person name="Qing Z."/>
            <person name="Tang Q."/>
            <person name="Cao H."/>
            <person name="Cheng P."/>
            <person name="Zheng Y."/>
            <person name="Yuan Z."/>
            <person name="Zhou Y."/>
            <person name="Liu J."/>
            <person name="Tang Z."/>
            <person name="Zhuo Y."/>
            <person name="Zhang Y."/>
            <person name="Yu L."/>
            <person name="Huang J."/>
            <person name="Yang P."/>
            <person name="Peng Q."/>
            <person name="Zhang J."/>
            <person name="Jiang W."/>
            <person name="Zhang Z."/>
            <person name="Lin K."/>
            <person name="Ro D.K."/>
            <person name="Chen X."/>
            <person name="Xiong X."/>
            <person name="Shang Y."/>
            <person name="Huang S."/>
            <person name="Zeng J."/>
        </authorList>
    </citation>
    <scope>NUCLEOTIDE SEQUENCE [LARGE SCALE GENOMIC DNA]</scope>
    <source>
        <strain evidence="11">cv. BLH2017</strain>
        <tissue evidence="10">Root</tissue>
    </source>
</reference>
<comment type="similarity">
    <text evidence="7">Belongs to the plant Proton pump-interactor protein family.</text>
</comment>
<proteinExistence type="inferred from homology"/>
<sequence>MNQEPGLDEPITFDSHVLGANIFLKDAIDTLRQPKQIHHFYFIKCPSYEDPELKTKIYQAEKEIKKKIEARICCELFEQLRQEEVISQLKPLALEDKRYGTLMVEKRNELETLRRDSKKLHTARNTSREKSVGLCSSVEELNGLIFGLQFRMQHQSNMLAEEKQLLREIKQLEGTREKIIGNFAMKVNFHDSVDRKASIQDLVERIEVDLDSVRESKQLNNVTIKEREEELKDIDNEISFLQLELTATNQKRWAEYEVLVELKKQRDEGNAYYYQNCSLLNNARELAAKKDIVALEELSHTEVENFMSLWSSSKAFRDDYMKRILPSLDCRQLSRDGRIRNNDEKPLVSDFPTTSKSEMVRDSESTVKDGGDLEDDKDVKDMHFSCAKNVLG</sequence>
<organism evidence="10 11">
    <name type="scientific">Macleaya cordata</name>
    <name type="common">Five-seeded plume-poppy</name>
    <name type="synonym">Bocconia cordata</name>
    <dbReference type="NCBI Taxonomy" id="56857"/>
    <lineage>
        <taxon>Eukaryota</taxon>
        <taxon>Viridiplantae</taxon>
        <taxon>Streptophyta</taxon>
        <taxon>Embryophyta</taxon>
        <taxon>Tracheophyta</taxon>
        <taxon>Spermatophyta</taxon>
        <taxon>Magnoliopsida</taxon>
        <taxon>Ranunculales</taxon>
        <taxon>Papaveraceae</taxon>
        <taxon>Papaveroideae</taxon>
        <taxon>Macleaya</taxon>
    </lineage>
</organism>
<name>A0A200QWW3_MACCD</name>
<keyword evidence="3" id="KW-0812">Transmembrane</keyword>
<comment type="caution">
    <text evidence="10">The sequence shown here is derived from an EMBL/GenBank/DDBJ whole genome shotgun (WGS) entry which is preliminary data.</text>
</comment>
<evidence type="ECO:0000256" key="2">
    <source>
        <dbReference type="ARBA" id="ARBA00022475"/>
    </source>
</evidence>
<dbReference type="InParanoid" id="A0A200QWW3"/>
<evidence type="ECO:0000256" key="9">
    <source>
        <dbReference type="SAM" id="MobiDB-lite"/>
    </source>
</evidence>
<dbReference type="OrthoDB" id="2195113at2759"/>